<proteinExistence type="predicted"/>
<keyword evidence="4" id="KW-1133">Transmembrane helix</keyword>
<evidence type="ECO:0000313" key="6">
    <source>
        <dbReference type="EMBL" id="ETW96778.1"/>
    </source>
</evidence>
<dbReference type="Gene3D" id="3.40.50.1000">
    <property type="entry name" value="HAD superfamily/HAD-like"/>
    <property type="match status" value="1"/>
</dbReference>
<dbReference type="GO" id="GO:0016020">
    <property type="term" value="C:membrane"/>
    <property type="evidence" value="ECO:0007669"/>
    <property type="project" value="UniProtKB-SubCell"/>
</dbReference>
<dbReference type="NCBIfam" id="TIGR01494">
    <property type="entry name" value="ATPase_P-type"/>
    <property type="match status" value="1"/>
</dbReference>
<comment type="caution">
    <text evidence="6">The sequence shown here is derived from an EMBL/GenBank/DDBJ whole genome shotgun (WGS) entry which is preliminary data.</text>
</comment>
<dbReference type="GO" id="GO:0043682">
    <property type="term" value="F:P-type divalent copper transporter activity"/>
    <property type="evidence" value="ECO:0007669"/>
    <property type="project" value="TreeGrafter"/>
</dbReference>
<dbReference type="InterPro" id="IPR036412">
    <property type="entry name" value="HAD-like_sf"/>
</dbReference>
<evidence type="ECO:0000313" key="7">
    <source>
        <dbReference type="Proteomes" id="UP000019141"/>
    </source>
</evidence>
<dbReference type="AlphaFoldDB" id="W4LFE4"/>
<dbReference type="GO" id="GO:0055070">
    <property type="term" value="P:copper ion homeostasis"/>
    <property type="evidence" value="ECO:0007669"/>
    <property type="project" value="TreeGrafter"/>
</dbReference>
<evidence type="ECO:0000256" key="2">
    <source>
        <dbReference type="ARBA" id="ARBA00022692"/>
    </source>
</evidence>
<keyword evidence="5" id="KW-0472">Membrane</keyword>
<keyword evidence="3" id="KW-1278">Translocase</keyword>
<dbReference type="PRINTS" id="PR00119">
    <property type="entry name" value="CATATPASE"/>
</dbReference>
<protein>
    <submittedName>
        <fullName evidence="6">Uncharacterized protein</fullName>
    </submittedName>
</protein>
<dbReference type="HOGENOM" id="CLU_1522452_0_0_7"/>
<organism evidence="6 7">
    <name type="scientific">Entotheonella factor</name>
    <dbReference type="NCBI Taxonomy" id="1429438"/>
    <lineage>
        <taxon>Bacteria</taxon>
        <taxon>Pseudomonadati</taxon>
        <taxon>Nitrospinota/Tectimicrobiota group</taxon>
        <taxon>Candidatus Tectimicrobiota</taxon>
        <taxon>Candidatus Entotheonellia</taxon>
        <taxon>Candidatus Entotheonellales</taxon>
        <taxon>Candidatus Entotheonellaceae</taxon>
        <taxon>Candidatus Entotheonella</taxon>
    </lineage>
</organism>
<dbReference type="EMBL" id="AZHW01000744">
    <property type="protein sequence ID" value="ETW96778.1"/>
    <property type="molecule type" value="Genomic_DNA"/>
</dbReference>
<gene>
    <name evidence="6" type="ORF">ETSY1_25285</name>
</gene>
<evidence type="ECO:0000256" key="4">
    <source>
        <dbReference type="ARBA" id="ARBA00022989"/>
    </source>
</evidence>
<dbReference type="Pfam" id="PF00702">
    <property type="entry name" value="Hydrolase"/>
    <property type="match status" value="1"/>
</dbReference>
<keyword evidence="2" id="KW-0812">Transmembrane</keyword>
<dbReference type="PANTHER" id="PTHR43520">
    <property type="entry name" value="ATP7, ISOFORM B"/>
    <property type="match status" value="1"/>
</dbReference>
<keyword evidence="7" id="KW-1185">Reference proteome</keyword>
<dbReference type="InterPro" id="IPR023299">
    <property type="entry name" value="ATPase_P-typ_cyto_dom_N"/>
</dbReference>
<dbReference type="SUPFAM" id="SSF56784">
    <property type="entry name" value="HAD-like"/>
    <property type="match status" value="1"/>
</dbReference>
<dbReference type="GO" id="GO:0005524">
    <property type="term" value="F:ATP binding"/>
    <property type="evidence" value="ECO:0007669"/>
    <property type="project" value="InterPro"/>
</dbReference>
<accession>W4LFE4</accession>
<reference evidence="6 7" key="1">
    <citation type="journal article" date="2014" name="Nature">
        <title>An environmental bacterial taxon with a large and distinct metabolic repertoire.</title>
        <authorList>
            <person name="Wilson M.C."/>
            <person name="Mori T."/>
            <person name="Ruckert C."/>
            <person name="Uria A.R."/>
            <person name="Helf M.J."/>
            <person name="Takada K."/>
            <person name="Gernert C."/>
            <person name="Steffens U.A."/>
            <person name="Heycke N."/>
            <person name="Schmitt S."/>
            <person name="Rinke C."/>
            <person name="Helfrich E.J."/>
            <person name="Brachmann A.O."/>
            <person name="Gurgui C."/>
            <person name="Wakimoto T."/>
            <person name="Kracht M."/>
            <person name="Crusemann M."/>
            <person name="Hentschel U."/>
            <person name="Abe I."/>
            <person name="Matsunaga S."/>
            <person name="Kalinowski J."/>
            <person name="Takeyama H."/>
            <person name="Piel J."/>
        </authorList>
    </citation>
    <scope>NUCLEOTIDE SEQUENCE [LARGE SCALE GENOMIC DNA]</scope>
    <source>
        <strain evidence="7">TSY1</strain>
    </source>
</reference>
<dbReference type="PANTHER" id="PTHR43520:SF8">
    <property type="entry name" value="P-TYPE CU(+) TRANSPORTER"/>
    <property type="match status" value="1"/>
</dbReference>
<dbReference type="InterPro" id="IPR001757">
    <property type="entry name" value="P_typ_ATPase"/>
</dbReference>
<evidence type="ECO:0000256" key="5">
    <source>
        <dbReference type="ARBA" id="ARBA00023136"/>
    </source>
</evidence>
<dbReference type="GO" id="GO:0016887">
    <property type="term" value="F:ATP hydrolysis activity"/>
    <property type="evidence" value="ECO:0007669"/>
    <property type="project" value="InterPro"/>
</dbReference>
<dbReference type="Proteomes" id="UP000019141">
    <property type="component" value="Unassembled WGS sequence"/>
</dbReference>
<name>W4LFE4_ENTF1</name>
<sequence length="176" mass="19270">MQEIQSASHAEGNSLVMVAIDYQVAGAIVLQPTIRSEAKEVIEALRQRGIMSVYMISGDHKMPTRKLAADLGVDQYFAEMLPEQKADFVEQLQLGNKSVCYIGDSINDAIALKKATVSISLRGASTVATDAAQVILMNQSLRPLGDLFDLVHDYQRHAKTTLIFVLAPRLKAVERG</sequence>
<evidence type="ECO:0000256" key="1">
    <source>
        <dbReference type="ARBA" id="ARBA00004370"/>
    </source>
</evidence>
<comment type="subcellular location">
    <subcellularLocation>
        <location evidence="1">Membrane</location>
    </subcellularLocation>
</comment>
<dbReference type="Gene3D" id="3.40.1110.10">
    <property type="entry name" value="Calcium-transporting ATPase, cytoplasmic domain N"/>
    <property type="match status" value="1"/>
</dbReference>
<dbReference type="GO" id="GO:0005507">
    <property type="term" value="F:copper ion binding"/>
    <property type="evidence" value="ECO:0007669"/>
    <property type="project" value="TreeGrafter"/>
</dbReference>
<dbReference type="InterPro" id="IPR023214">
    <property type="entry name" value="HAD_sf"/>
</dbReference>
<evidence type="ECO:0000256" key="3">
    <source>
        <dbReference type="ARBA" id="ARBA00022967"/>
    </source>
</evidence>